<organism evidence="3 4">
    <name type="scientific">Aquibaculum arenosum</name>
    <dbReference type="NCBI Taxonomy" id="3032591"/>
    <lineage>
        <taxon>Bacteria</taxon>
        <taxon>Pseudomonadati</taxon>
        <taxon>Pseudomonadota</taxon>
        <taxon>Alphaproteobacteria</taxon>
        <taxon>Rhodospirillales</taxon>
        <taxon>Rhodovibrionaceae</taxon>
        <taxon>Aquibaculum</taxon>
    </lineage>
</organism>
<reference evidence="3 4" key="1">
    <citation type="submission" date="2023-03" db="EMBL/GenBank/DDBJ databases">
        <title>Fodinicurvata sp. CAU 1616 isolated from sea sendiment.</title>
        <authorList>
            <person name="Kim W."/>
        </authorList>
    </citation>
    <scope>NUCLEOTIDE SEQUENCE [LARGE SCALE GENOMIC DNA]</scope>
    <source>
        <strain evidence="3 4">CAU 1616</strain>
    </source>
</reference>
<proteinExistence type="inferred from homology"/>
<gene>
    <name evidence="3" type="ORF">P2G67_08775</name>
</gene>
<evidence type="ECO:0000313" key="3">
    <source>
        <dbReference type="EMBL" id="MDF2096067.1"/>
    </source>
</evidence>
<dbReference type="SUPFAM" id="SSF54909">
    <property type="entry name" value="Dimeric alpha+beta barrel"/>
    <property type="match status" value="1"/>
</dbReference>
<comment type="similarity">
    <text evidence="1">Belongs to the NipSnap family.</text>
</comment>
<accession>A0ABT5YME3</accession>
<feature type="domain" description="NIPSNAP" evidence="2">
    <location>
        <begin position="4"/>
        <end position="102"/>
    </location>
</feature>
<dbReference type="RefSeq" id="WP_275822107.1">
    <property type="nucleotide sequence ID" value="NZ_JARHUD010000004.1"/>
</dbReference>
<evidence type="ECO:0000259" key="2">
    <source>
        <dbReference type="Pfam" id="PF07978"/>
    </source>
</evidence>
<sequence>MLFDMRTYTCRPGTIQKQLALYREHGYEAQVRHLGAPVFYGITETGAQNTYIHIWAYRDAADRATRRAAMEADPDWIRFKQMSAEAGNLIHQENRLLAATDFFSPTAAAESLQRFG</sequence>
<dbReference type="PANTHER" id="PTHR21017">
    <property type="entry name" value="NIPSNAP-RELATED"/>
    <property type="match status" value="1"/>
</dbReference>
<keyword evidence="4" id="KW-1185">Reference proteome</keyword>
<protein>
    <submittedName>
        <fullName evidence="3">NIPSNAP family protein</fullName>
    </submittedName>
</protein>
<dbReference type="Proteomes" id="UP001215503">
    <property type="component" value="Unassembled WGS sequence"/>
</dbReference>
<dbReference type="InterPro" id="IPR051557">
    <property type="entry name" value="NipSnap_domain"/>
</dbReference>
<evidence type="ECO:0000313" key="4">
    <source>
        <dbReference type="Proteomes" id="UP001215503"/>
    </source>
</evidence>
<dbReference type="EMBL" id="JARHUD010000004">
    <property type="protein sequence ID" value="MDF2096067.1"/>
    <property type="molecule type" value="Genomic_DNA"/>
</dbReference>
<evidence type="ECO:0000256" key="1">
    <source>
        <dbReference type="ARBA" id="ARBA00005291"/>
    </source>
</evidence>
<name>A0ABT5YME3_9PROT</name>
<dbReference type="PANTHER" id="PTHR21017:SF17">
    <property type="entry name" value="PROTEIN NIPSNAP"/>
    <property type="match status" value="1"/>
</dbReference>
<dbReference type="Pfam" id="PF07978">
    <property type="entry name" value="NIPSNAP"/>
    <property type="match status" value="1"/>
</dbReference>
<dbReference type="InterPro" id="IPR011008">
    <property type="entry name" value="Dimeric_a/b-barrel"/>
</dbReference>
<comment type="caution">
    <text evidence="3">The sequence shown here is derived from an EMBL/GenBank/DDBJ whole genome shotgun (WGS) entry which is preliminary data.</text>
</comment>
<dbReference type="Gene3D" id="3.30.70.100">
    <property type="match status" value="1"/>
</dbReference>
<dbReference type="InterPro" id="IPR012577">
    <property type="entry name" value="NIPSNAP"/>
</dbReference>